<feature type="region of interest" description="Disordered" evidence="2">
    <location>
        <begin position="79"/>
        <end position="109"/>
    </location>
</feature>
<keyword evidence="4" id="KW-1185">Reference proteome</keyword>
<evidence type="ECO:0000256" key="2">
    <source>
        <dbReference type="SAM" id="MobiDB-lite"/>
    </source>
</evidence>
<keyword evidence="1" id="KW-0175">Coiled coil</keyword>
<dbReference type="AlphaFoldDB" id="A0A0D6LRQ4"/>
<gene>
    <name evidence="3" type="ORF">ANCCEY_08172</name>
</gene>
<evidence type="ECO:0000256" key="1">
    <source>
        <dbReference type="SAM" id="Coils"/>
    </source>
</evidence>
<accession>A0A0D6LRQ4</accession>
<reference evidence="3 4" key="1">
    <citation type="submission" date="2013-05" db="EMBL/GenBank/DDBJ databases">
        <title>Draft genome of the parasitic nematode Anyclostoma ceylanicum.</title>
        <authorList>
            <person name="Mitreva M."/>
        </authorList>
    </citation>
    <scope>NUCLEOTIDE SEQUENCE [LARGE SCALE GENOMIC DNA]</scope>
</reference>
<dbReference type="EMBL" id="KE125028">
    <property type="protein sequence ID" value="EPB72721.1"/>
    <property type="molecule type" value="Genomic_DNA"/>
</dbReference>
<sequence length="432" mass="48220">MSNVATAVGAEDDTLKRPINPDDSLCTDEFEIISSDPFDNGADGHVDDTISQWTIQHNINVESLVPLNNLASLLCSTHSDGQSVTPNSTMKNDAGGAETIPSLDPLNSLTAQSTAGTKLHETPVLAGTMEPLPSLTDSTVTEACSFADSDATLENVLRSQSETREMLEKAIVSLDSMNKERTEMAAKLATVADLEVEMQKLKGRITELEKENASLKQHEAGREETQLSQKKVQEEDRGAEHSLLKKNVAELQQQLYDRGLEVDARTKALIEATNELETAYRKIADLTESRDSAVFDRIKLSDKLDETYALLVAERERVSITEDQLRSFQSDGNSLNFSMVNEEAVLREMRQKADYATVLESELEKTRKELGDLANACERKDVELRDQEEIINVLKEEDMEGRRIIAEKDRKINELEQMVRNMRLDRAEVNNC</sequence>
<evidence type="ECO:0008006" key="5">
    <source>
        <dbReference type="Google" id="ProtNLM"/>
    </source>
</evidence>
<organism evidence="3 4">
    <name type="scientific">Ancylostoma ceylanicum</name>
    <dbReference type="NCBI Taxonomy" id="53326"/>
    <lineage>
        <taxon>Eukaryota</taxon>
        <taxon>Metazoa</taxon>
        <taxon>Ecdysozoa</taxon>
        <taxon>Nematoda</taxon>
        <taxon>Chromadorea</taxon>
        <taxon>Rhabditida</taxon>
        <taxon>Rhabditina</taxon>
        <taxon>Rhabditomorpha</taxon>
        <taxon>Strongyloidea</taxon>
        <taxon>Ancylostomatidae</taxon>
        <taxon>Ancylostomatinae</taxon>
        <taxon>Ancylostoma</taxon>
    </lineage>
</organism>
<feature type="coiled-coil region" evidence="1">
    <location>
        <begin position="356"/>
        <end position="425"/>
    </location>
</feature>
<evidence type="ECO:0000313" key="3">
    <source>
        <dbReference type="EMBL" id="EPB72721.1"/>
    </source>
</evidence>
<proteinExistence type="predicted"/>
<name>A0A0D6LRQ4_9BILA</name>
<feature type="compositionally biased region" description="Polar residues" evidence="2">
    <location>
        <begin position="79"/>
        <end position="91"/>
    </location>
</feature>
<feature type="region of interest" description="Disordered" evidence="2">
    <location>
        <begin position="212"/>
        <end position="239"/>
    </location>
</feature>
<evidence type="ECO:0000313" key="4">
    <source>
        <dbReference type="Proteomes" id="UP000054495"/>
    </source>
</evidence>
<feature type="region of interest" description="Disordered" evidence="2">
    <location>
        <begin position="1"/>
        <end position="22"/>
    </location>
</feature>
<dbReference type="Proteomes" id="UP000054495">
    <property type="component" value="Unassembled WGS sequence"/>
</dbReference>
<protein>
    <recommendedName>
        <fullName evidence="5">TATA element modulatory factor 1 TATA binding domain-containing protein</fullName>
    </recommendedName>
</protein>